<dbReference type="PANTHER" id="PTHR46484">
    <property type="entry name" value="SI:CH211-171H4.5-RELATED"/>
    <property type="match status" value="1"/>
</dbReference>
<dbReference type="InterPro" id="IPR013783">
    <property type="entry name" value="Ig-like_fold"/>
</dbReference>
<dbReference type="PANTHER" id="PTHR46484:SF7">
    <property type="entry name" value="MYELIN-ASSOCIATED GLYCOPROTEIN-LIKE-RELATED"/>
    <property type="match status" value="1"/>
</dbReference>
<proteinExistence type="predicted"/>
<reference evidence="2 3" key="1">
    <citation type="submission" date="2019-04" db="EMBL/GenBank/DDBJ databases">
        <title>The sequence and de novo assembly of Takifugu bimaculatus genome using PacBio and Hi-C technologies.</title>
        <authorList>
            <person name="Xu P."/>
            <person name="Liu B."/>
            <person name="Zhou Z."/>
        </authorList>
    </citation>
    <scope>NUCLEOTIDE SEQUENCE [LARGE SCALE GENOMIC DNA]</scope>
    <source>
        <strain evidence="2">TB-2018</strain>
        <tissue evidence="2">Muscle</tissue>
    </source>
</reference>
<evidence type="ECO:0000256" key="1">
    <source>
        <dbReference type="SAM" id="SignalP"/>
    </source>
</evidence>
<evidence type="ECO:0000313" key="2">
    <source>
        <dbReference type="EMBL" id="TNN02431.1"/>
    </source>
</evidence>
<feature type="signal peptide" evidence="1">
    <location>
        <begin position="1"/>
        <end position="18"/>
    </location>
</feature>
<sequence>MASLKWTLCLLYFKVILTETKHWSINVPSSIKGLNGSCVVIPCSFDFPDSKNDLKFTGMWKDGSDQLIYHSVKSKIMQTYWNRTELLGNLAHKNCSLKIDPLKDSDGGPFHFRVEIDKLDKFSYKDNKVSILMISEPDPISLSIKGQVRKDRSTSAVCFVTHSCPTSPPVFTWSHAGSQKVQHTPG</sequence>
<gene>
    <name evidence="2" type="ORF">fugu_009918</name>
</gene>
<organism evidence="2 3">
    <name type="scientific">Takifugu bimaculatus</name>
    <dbReference type="NCBI Taxonomy" id="433685"/>
    <lineage>
        <taxon>Eukaryota</taxon>
        <taxon>Metazoa</taxon>
        <taxon>Chordata</taxon>
        <taxon>Craniata</taxon>
        <taxon>Vertebrata</taxon>
        <taxon>Euteleostomi</taxon>
        <taxon>Actinopterygii</taxon>
        <taxon>Neopterygii</taxon>
        <taxon>Teleostei</taxon>
        <taxon>Neoteleostei</taxon>
        <taxon>Acanthomorphata</taxon>
        <taxon>Eupercaria</taxon>
        <taxon>Tetraodontiformes</taxon>
        <taxon>Tetradontoidea</taxon>
        <taxon>Tetraodontidae</taxon>
        <taxon>Takifugu</taxon>
    </lineage>
</organism>
<evidence type="ECO:0008006" key="4">
    <source>
        <dbReference type="Google" id="ProtNLM"/>
    </source>
</evidence>
<dbReference type="EMBL" id="SWLE01000002">
    <property type="protein sequence ID" value="TNN02431.1"/>
    <property type="molecule type" value="Genomic_DNA"/>
</dbReference>
<name>A0A4Z2CE47_9TELE</name>
<protein>
    <recommendedName>
        <fullName evidence="4">Immunoglobulin V-set domain-containing protein</fullName>
    </recommendedName>
</protein>
<keyword evidence="3" id="KW-1185">Reference proteome</keyword>
<dbReference type="SUPFAM" id="SSF48726">
    <property type="entry name" value="Immunoglobulin"/>
    <property type="match status" value="1"/>
</dbReference>
<dbReference type="InterPro" id="IPR036179">
    <property type="entry name" value="Ig-like_dom_sf"/>
</dbReference>
<comment type="caution">
    <text evidence="2">The sequence shown here is derived from an EMBL/GenBank/DDBJ whole genome shotgun (WGS) entry which is preliminary data.</text>
</comment>
<keyword evidence="1" id="KW-0732">Signal</keyword>
<feature type="chain" id="PRO_5021508706" description="Immunoglobulin V-set domain-containing protein" evidence="1">
    <location>
        <begin position="19"/>
        <end position="186"/>
    </location>
</feature>
<accession>A0A4Z2CE47</accession>
<dbReference type="Gene3D" id="2.60.40.10">
    <property type="entry name" value="Immunoglobulins"/>
    <property type="match status" value="1"/>
</dbReference>
<dbReference type="Proteomes" id="UP000516260">
    <property type="component" value="Chromosome 10"/>
</dbReference>
<dbReference type="AlphaFoldDB" id="A0A4Z2CE47"/>
<evidence type="ECO:0000313" key="3">
    <source>
        <dbReference type="Proteomes" id="UP000516260"/>
    </source>
</evidence>